<dbReference type="STRING" id="330214.NIDE3455"/>
<dbReference type="OrthoDB" id="8862546at2"/>
<keyword evidence="2" id="KW-1185">Reference proteome</keyword>
<evidence type="ECO:0000313" key="1">
    <source>
        <dbReference type="EMBL" id="CBK43141.1"/>
    </source>
</evidence>
<dbReference type="AlphaFoldDB" id="D8PIQ4"/>
<dbReference type="KEGG" id="nde:NIDE3455"/>
<protein>
    <submittedName>
        <fullName evidence="1">Uncharacterized protein</fullName>
    </submittedName>
</protein>
<gene>
    <name evidence="1" type="ORF">NIDE3455</name>
</gene>
<sequence length="325" mass="36689">MKMRSDQIVRGIILLGLLLVPMIVPSEAGILGKKETPGERFRKGIEKIRQACESRKLDPGEVCGEVSKLKPADPLATEEGRFAHSIKIPDPVSEDSGYKPEMTSQEYFDHLCKTEAGEFIYRTVENVEGIYMMRPRKEATDEELEHLYALEDPYGYTTGTSAEQAFGFIRPDGYRYVETPLLEVRVPSWKKRYRDSSLSAPPPAKAKYARYFGFDARNMKSMKMEYDRSLRSRYGFTWRGISRPHDREMGIVGGELIILELASNDVVAVRRGFIKSSNVKNLTGVWWLKGQVCPGGLGRAEHGGDNFVLKVVKPVPSKGEHYGSR</sequence>
<accession>D8PIQ4</accession>
<reference evidence="1 2" key="1">
    <citation type="journal article" date="2010" name="Proc. Natl. Acad. Sci. U.S.A.">
        <title>A Nitrospira metagenome illuminates the physiology and evolution of globally important nitrite-oxidizing bacteria.</title>
        <authorList>
            <person name="Lucker S."/>
            <person name="Wagner M."/>
            <person name="Maixner F."/>
            <person name="Pelletier E."/>
            <person name="Koch H."/>
            <person name="Vacherie B."/>
            <person name="Rattei T."/>
            <person name="Sinninghe Damste J."/>
            <person name="Spieck E."/>
            <person name="Le Paslier D."/>
            <person name="Daims H."/>
        </authorList>
    </citation>
    <scope>NUCLEOTIDE SEQUENCE [LARGE SCALE GENOMIC DNA]</scope>
</reference>
<evidence type="ECO:0000313" key="2">
    <source>
        <dbReference type="Proteomes" id="UP000001660"/>
    </source>
</evidence>
<dbReference type="Proteomes" id="UP000001660">
    <property type="component" value="Chromosome"/>
</dbReference>
<dbReference type="HOGENOM" id="CLU_854409_0_0_0"/>
<dbReference type="EMBL" id="FP929003">
    <property type="protein sequence ID" value="CBK43141.1"/>
    <property type="molecule type" value="Genomic_DNA"/>
</dbReference>
<organism evidence="1 2">
    <name type="scientific">Nitrospira defluvii</name>
    <dbReference type="NCBI Taxonomy" id="330214"/>
    <lineage>
        <taxon>Bacteria</taxon>
        <taxon>Pseudomonadati</taxon>
        <taxon>Nitrospirota</taxon>
        <taxon>Nitrospiria</taxon>
        <taxon>Nitrospirales</taxon>
        <taxon>Nitrospiraceae</taxon>
        <taxon>Nitrospira</taxon>
    </lineage>
</organism>
<name>D8PIQ4_9BACT</name>
<proteinExistence type="predicted"/>